<dbReference type="SUPFAM" id="SSF50956">
    <property type="entry name" value="Thermostable phytase (3-phytase)"/>
    <property type="match status" value="1"/>
</dbReference>
<dbReference type="PRINTS" id="PR00320">
    <property type="entry name" value="GPROTEINBRPT"/>
</dbReference>
<feature type="repeat" description="WD" evidence="3">
    <location>
        <begin position="366"/>
        <end position="398"/>
    </location>
</feature>
<dbReference type="AlphaFoldDB" id="A0A1H1SWL6"/>
<evidence type="ECO:0000313" key="4">
    <source>
        <dbReference type="EMBL" id="SDS52437.1"/>
    </source>
</evidence>
<evidence type="ECO:0000313" key="5">
    <source>
        <dbReference type="Proteomes" id="UP000198688"/>
    </source>
</evidence>
<proteinExistence type="predicted"/>
<feature type="repeat" description="WD" evidence="3">
    <location>
        <begin position="489"/>
        <end position="530"/>
    </location>
</feature>
<dbReference type="InterPro" id="IPR020472">
    <property type="entry name" value="WD40_PAC1"/>
</dbReference>
<evidence type="ECO:0000256" key="2">
    <source>
        <dbReference type="ARBA" id="ARBA00022737"/>
    </source>
</evidence>
<dbReference type="InterPro" id="IPR001680">
    <property type="entry name" value="WD40_rpt"/>
</dbReference>
<reference evidence="4 5" key="1">
    <citation type="submission" date="2016-10" db="EMBL/GenBank/DDBJ databases">
        <authorList>
            <person name="de Groot N.N."/>
        </authorList>
    </citation>
    <scope>NUCLEOTIDE SEQUENCE [LARGE SCALE GENOMIC DNA]</scope>
    <source>
        <strain evidence="4 5">DSM 43941</strain>
    </source>
</reference>
<dbReference type="Pfam" id="PF00400">
    <property type="entry name" value="WD40"/>
    <property type="match status" value="9"/>
</dbReference>
<feature type="repeat" description="WD" evidence="3">
    <location>
        <begin position="198"/>
        <end position="229"/>
    </location>
</feature>
<feature type="repeat" description="WD" evidence="3">
    <location>
        <begin position="586"/>
        <end position="627"/>
    </location>
</feature>
<dbReference type="InterPro" id="IPR019775">
    <property type="entry name" value="WD40_repeat_CS"/>
</dbReference>
<dbReference type="InterPro" id="IPR050505">
    <property type="entry name" value="WDR55/POC1"/>
</dbReference>
<dbReference type="SUPFAM" id="SSF50978">
    <property type="entry name" value="WD40 repeat-like"/>
    <property type="match status" value="2"/>
</dbReference>
<keyword evidence="2" id="KW-0677">Repeat</keyword>
<dbReference type="PROSITE" id="PS50082">
    <property type="entry name" value="WD_REPEATS_2"/>
    <property type="match status" value="11"/>
</dbReference>
<feature type="repeat" description="WD" evidence="3">
    <location>
        <begin position="446"/>
        <end position="479"/>
    </location>
</feature>
<protein>
    <submittedName>
        <fullName evidence="4">WD40 repeat</fullName>
    </submittedName>
</protein>
<dbReference type="PANTHER" id="PTHR44019:SF8">
    <property type="entry name" value="POC1 CENTRIOLAR PROTEIN HOMOLOG"/>
    <property type="match status" value="1"/>
</dbReference>
<dbReference type="PROSITE" id="PS00678">
    <property type="entry name" value="WD_REPEATS_1"/>
    <property type="match status" value="6"/>
</dbReference>
<dbReference type="Gene3D" id="2.130.10.10">
    <property type="entry name" value="YVTN repeat-like/Quinoprotein amine dehydrogenase"/>
    <property type="match status" value="4"/>
</dbReference>
<keyword evidence="5" id="KW-1185">Reference proteome</keyword>
<feature type="repeat" description="WD" evidence="3">
    <location>
        <begin position="629"/>
        <end position="662"/>
    </location>
</feature>
<gene>
    <name evidence="4" type="ORF">SAMN04489716_0974</name>
</gene>
<feature type="repeat" description="WD" evidence="3">
    <location>
        <begin position="127"/>
        <end position="168"/>
    </location>
</feature>
<feature type="repeat" description="WD" evidence="3">
    <location>
        <begin position="236"/>
        <end position="277"/>
    </location>
</feature>
<feature type="repeat" description="WD" evidence="3">
    <location>
        <begin position="323"/>
        <end position="364"/>
    </location>
</feature>
<dbReference type="SMART" id="SM00320">
    <property type="entry name" value="WD40"/>
    <property type="match status" value="14"/>
</dbReference>
<name>A0A1H1SWL6_9ACTN</name>
<dbReference type="CDD" id="cd00200">
    <property type="entry name" value="WD40"/>
    <property type="match status" value="2"/>
</dbReference>
<feature type="repeat" description="WD" evidence="3">
    <location>
        <begin position="91"/>
        <end position="125"/>
    </location>
</feature>
<dbReference type="InterPro" id="IPR036322">
    <property type="entry name" value="WD40_repeat_dom_sf"/>
</dbReference>
<dbReference type="EMBL" id="LT629758">
    <property type="protein sequence ID" value="SDS52437.1"/>
    <property type="molecule type" value="Genomic_DNA"/>
</dbReference>
<evidence type="ECO:0000256" key="3">
    <source>
        <dbReference type="PROSITE-ProRule" id="PRU00221"/>
    </source>
</evidence>
<feature type="repeat" description="WD" evidence="3">
    <location>
        <begin position="279"/>
        <end position="320"/>
    </location>
</feature>
<dbReference type="STRING" id="113562.SAMN04489716_0974"/>
<dbReference type="Proteomes" id="UP000198688">
    <property type="component" value="Chromosome I"/>
</dbReference>
<sequence length="744" mass="78669">MIAMTVVALVTAAAGMATSAHLYRQRGAADRTATSRQLAALAVNLAANRPRESMLLAAAAWRAAPTVEARGALLSTQAQQFVGAMDGPGPLRDVAINPTGDQIAAAVSDGTVSVWDLRTRRPAFPPLHGHLEQVNAVAYSPDGRLIASASHDESIRVWDARTGAPVGKPLGEPLTQGFAQDLGIQMELGLRHGATLDVAFSPDSTMVAGAQQNGDVVLWNVRTGAEVGSLSVPGLLPTGQEAFHTVAFNRAGTVLATGGGDNAVRLWRVSDRRQIGGPLTGHRGPVRTVEFSPDGTRLASAGDDEKALLWDTRTRRVIGSPMVTYGGDATTDVEFSPDGKYLAGSTQEKKIYLWDVGTQQVMAPPLAGHRDVAMGIAYAARGDLVVSAALDGGIMLWEPVRTISPDTQPVFGMAMQPHGTLLATAGASAAVNLFDVAARKTAGAALTGHRGAVYAVAFSPDGTLLASGGQDGTVRIWDVAGRRQRGPDLVGHRGPVRTVAFRPDGAQLVSGGDDGTIRVWETASGAAVNEPIFTGGDQYHEAAPTVTRARFSADGQTVVTAAYDTPADEGVQFWNMRTFEAVRKPLRDYRGAIFDIAVSPDGGELVTVGRDQMVRRWDMAARTSVGPALGGHTDTILAAVYRKDGRTLVTSGLDTTMRIWSLGDPGDVPVTITGMHGWASAVAVSDDGKWIATAVGGQPRGWRLYLWDTDEAAVLDRLCRTIRTDFTEDETRQYLDAVDFARVC</sequence>
<dbReference type="InterPro" id="IPR015943">
    <property type="entry name" value="WD40/YVTN_repeat-like_dom_sf"/>
</dbReference>
<accession>A0A1H1SWL6</accession>
<dbReference type="PANTHER" id="PTHR44019">
    <property type="entry name" value="WD REPEAT-CONTAINING PROTEIN 55"/>
    <property type="match status" value="1"/>
</dbReference>
<dbReference type="PROSITE" id="PS50294">
    <property type="entry name" value="WD_REPEATS_REGION"/>
    <property type="match status" value="8"/>
</dbReference>
<keyword evidence="1 3" id="KW-0853">WD repeat</keyword>
<organism evidence="4 5">
    <name type="scientific">Actinoplanes derwentensis</name>
    <dbReference type="NCBI Taxonomy" id="113562"/>
    <lineage>
        <taxon>Bacteria</taxon>
        <taxon>Bacillati</taxon>
        <taxon>Actinomycetota</taxon>
        <taxon>Actinomycetes</taxon>
        <taxon>Micromonosporales</taxon>
        <taxon>Micromonosporaceae</taxon>
        <taxon>Actinoplanes</taxon>
    </lineage>
</organism>
<evidence type="ECO:0000256" key="1">
    <source>
        <dbReference type="ARBA" id="ARBA00022574"/>
    </source>
</evidence>